<name>A0ABP1S280_9HEXA</name>
<feature type="transmembrane region" description="Helical" evidence="1">
    <location>
        <begin position="41"/>
        <end position="65"/>
    </location>
</feature>
<comment type="caution">
    <text evidence="2">The sequence shown here is derived from an EMBL/GenBank/DDBJ whole genome shotgun (WGS) entry which is preliminary data.</text>
</comment>
<dbReference type="EMBL" id="CAXLJM020000147">
    <property type="protein sequence ID" value="CAL8141643.1"/>
    <property type="molecule type" value="Genomic_DNA"/>
</dbReference>
<feature type="transmembrane region" description="Helical" evidence="1">
    <location>
        <begin position="206"/>
        <end position="227"/>
    </location>
</feature>
<evidence type="ECO:0000313" key="3">
    <source>
        <dbReference type="Proteomes" id="UP001642540"/>
    </source>
</evidence>
<proteinExistence type="predicted"/>
<accession>A0ABP1S280</accession>
<dbReference type="Proteomes" id="UP001642540">
    <property type="component" value="Unassembled WGS sequence"/>
</dbReference>
<feature type="transmembrane region" description="Helical" evidence="1">
    <location>
        <begin position="304"/>
        <end position="328"/>
    </location>
</feature>
<keyword evidence="1" id="KW-0812">Transmembrane</keyword>
<gene>
    <name evidence="2" type="ORF">ODALV1_LOCUS28814</name>
</gene>
<sequence length="524" mass="59102">MWKATIAIQKILQIFNPQLTILYNSHTHTFKANSNISRKSLGYYSVIVNEIFTVVTSLVNIIVYIKSSAGDLALALDSNPFQSAESKKVFTEQFFNVIIDVYTFTLALFALICTHTLFRFKHSIAWVINQLVKAGKRDRPFQKHSSKENLMLYVTLFNTILTVISLSANPWVFKKIGSRQAMKLLLPKSYSNNEILVSALASLRSLLTAFFGATSVLQILILLCLALNESQFLLRPAYTTGFSNRLTFHEAMIIFRASSLISATCNEILAICAPIFLLTGFVINVSTSFAFIKLHNLMPVAVTLVLVTVDVGVGTATVIVHHFSCVVYDEYKKFEKYWKPKLIYMRYKRMFWSTAPIVCRIGMFGCMKPTTFLNSLDAIVNYTVILLLATRSRNLTLINHDVAVVLPLILLIHQHLGCSIASNPLDGIYPNLTECFVRLPRDGEADTLERNQILKENCKNGNLALAKYQLGSVGDYYFVEPDTIVSSVIKLLRISDSVDVEDEKLEPGWMRMKYCPNAKPLHWA</sequence>
<feature type="transmembrane region" description="Helical" evidence="1">
    <location>
        <begin position="94"/>
        <end position="118"/>
    </location>
</feature>
<feature type="transmembrane region" description="Helical" evidence="1">
    <location>
        <begin position="268"/>
        <end position="292"/>
    </location>
</feature>
<keyword evidence="1" id="KW-1133">Transmembrane helix</keyword>
<protein>
    <submittedName>
        <fullName evidence="2">Uncharacterized protein</fullName>
    </submittedName>
</protein>
<evidence type="ECO:0000313" key="2">
    <source>
        <dbReference type="EMBL" id="CAL8141643.1"/>
    </source>
</evidence>
<organism evidence="2 3">
    <name type="scientific">Orchesella dallaii</name>
    <dbReference type="NCBI Taxonomy" id="48710"/>
    <lineage>
        <taxon>Eukaryota</taxon>
        <taxon>Metazoa</taxon>
        <taxon>Ecdysozoa</taxon>
        <taxon>Arthropoda</taxon>
        <taxon>Hexapoda</taxon>
        <taxon>Collembola</taxon>
        <taxon>Entomobryomorpha</taxon>
        <taxon>Entomobryoidea</taxon>
        <taxon>Orchesellidae</taxon>
        <taxon>Orchesellinae</taxon>
        <taxon>Orchesella</taxon>
    </lineage>
</organism>
<keyword evidence="1" id="KW-0472">Membrane</keyword>
<feature type="transmembrane region" description="Helical" evidence="1">
    <location>
        <begin position="150"/>
        <end position="173"/>
    </location>
</feature>
<evidence type="ECO:0000256" key="1">
    <source>
        <dbReference type="SAM" id="Phobius"/>
    </source>
</evidence>
<reference evidence="2 3" key="1">
    <citation type="submission" date="2024-08" db="EMBL/GenBank/DDBJ databases">
        <authorList>
            <person name="Cucini C."/>
            <person name="Frati F."/>
        </authorList>
    </citation>
    <scope>NUCLEOTIDE SEQUENCE [LARGE SCALE GENOMIC DNA]</scope>
</reference>
<keyword evidence="3" id="KW-1185">Reference proteome</keyword>